<dbReference type="EMBL" id="BGPR01006493">
    <property type="protein sequence ID" value="GBN19455.1"/>
    <property type="molecule type" value="Genomic_DNA"/>
</dbReference>
<dbReference type="AlphaFoldDB" id="A0A4Y2LXC7"/>
<accession>A0A4Y2LXC7</accession>
<organism evidence="1 2">
    <name type="scientific">Araneus ventricosus</name>
    <name type="common">Orbweaver spider</name>
    <name type="synonym">Epeira ventricosa</name>
    <dbReference type="NCBI Taxonomy" id="182803"/>
    <lineage>
        <taxon>Eukaryota</taxon>
        <taxon>Metazoa</taxon>
        <taxon>Ecdysozoa</taxon>
        <taxon>Arthropoda</taxon>
        <taxon>Chelicerata</taxon>
        <taxon>Arachnida</taxon>
        <taxon>Araneae</taxon>
        <taxon>Araneomorphae</taxon>
        <taxon>Entelegynae</taxon>
        <taxon>Araneoidea</taxon>
        <taxon>Araneidae</taxon>
        <taxon>Araneus</taxon>
    </lineage>
</organism>
<name>A0A4Y2LXC7_ARAVE</name>
<keyword evidence="2" id="KW-1185">Reference proteome</keyword>
<reference evidence="1 2" key="1">
    <citation type="journal article" date="2019" name="Sci. Rep.">
        <title>Orb-weaving spider Araneus ventricosus genome elucidates the spidroin gene catalogue.</title>
        <authorList>
            <person name="Kono N."/>
            <person name="Nakamura H."/>
            <person name="Ohtoshi R."/>
            <person name="Moran D.A.P."/>
            <person name="Shinohara A."/>
            <person name="Yoshida Y."/>
            <person name="Fujiwara M."/>
            <person name="Mori M."/>
            <person name="Tomita M."/>
            <person name="Arakawa K."/>
        </authorList>
    </citation>
    <scope>NUCLEOTIDE SEQUENCE [LARGE SCALE GENOMIC DNA]</scope>
</reference>
<comment type="caution">
    <text evidence="1">The sequence shown here is derived from an EMBL/GenBank/DDBJ whole genome shotgun (WGS) entry which is preliminary data.</text>
</comment>
<protein>
    <submittedName>
        <fullName evidence="1">Uncharacterized protein</fullName>
    </submittedName>
</protein>
<gene>
    <name evidence="1" type="ORF">AVEN_270877_1</name>
</gene>
<evidence type="ECO:0000313" key="2">
    <source>
        <dbReference type="Proteomes" id="UP000499080"/>
    </source>
</evidence>
<dbReference type="Proteomes" id="UP000499080">
    <property type="component" value="Unassembled WGS sequence"/>
</dbReference>
<evidence type="ECO:0000313" key="1">
    <source>
        <dbReference type="EMBL" id="GBN19455.1"/>
    </source>
</evidence>
<sequence length="90" mass="9779">MIAAAITSSTEDGVLVVHHRATARPHPKEVRSITGGGIQALPLLYPQGKRLPAYLSGSKSYTCTRGSPWELQFIWFRGTIDVPHMPPAAL</sequence>
<proteinExistence type="predicted"/>